<dbReference type="Pfam" id="PF10658">
    <property type="entry name" value="DUF2484"/>
    <property type="match status" value="1"/>
</dbReference>
<dbReference type="InterPro" id="IPR018919">
    <property type="entry name" value="DUF2484"/>
</dbReference>
<keyword evidence="1" id="KW-0812">Transmembrane</keyword>
<dbReference type="eggNOG" id="ENOG5032Y9H">
    <property type="taxonomic scope" value="Bacteria"/>
</dbReference>
<proteinExistence type="predicted"/>
<keyword evidence="1" id="KW-0472">Membrane</keyword>
<evidence type="ECO:0000313" key="3">
    <source>
        <dbReference type="Proteomes" id="UP000016566"/>
    </source>
</evidence>
<dbReference type="Proteomes" id="UP000016566">
    <property type="component" value="Unassembled WGS sequence"/>
</dbReference>
<organism evidence="2 3">
    <name type="scientific">Limimaricola cinnabarinus LL-001</name>
    <dbReference type="NCBI Taxonomy" id="1337093"/>
    <lineage>
        <taxon>Bacteria</taxon>
        <taxon>Pseudomonadati</taxon>
        <taxon>Pseudomonadota</taxon>
        <taxon>Alphaproteobacteria</taxon>
        <taxon>Rhodobacterales</taxon>
        <taxon>Paracoccaceae</taxon>
        <taxon>Limimaricola</taxon>
    </lineage>
</organism>
<keyword evidence="1" id="KW-1133">Transmembrane helix</keyword>
<comment type="caution">
    <text evidence="2">The sequence shown here is derived from an EMBL/GenBank/DDBJ whole genome shotgun (WGS) entry which is preliminary data.</text>
</comment>
<evidence type="ECO:0000313" key="2">
    <source>
        <dbReference type="EMBL" id="GAD54688.1"/>
    </source>
</evidence>
<evidence type="ECO:0000256" key="1">
    <source>
        <dbReference type="SAM" id="Phobius"/>
    </source>
</evidence>
<keyword evidence="3" id="KW-1185">Reference proteome</keyword>
<gene>
    <name evidence="2" type="ORF">MBELCI_0740</name>
</gene>
<dbReference type="STRING" id="1337093.MBELCI_0740"/>
<dbReference type="AlphaFoldDB" id="U3AIR3"/>
<dbReference type="OrthoDB" id="7862849at2"/>
<sequence length="87" mass="9085">MSAAQALPLAVACLWVIAANLAAMLPSRDNHRSCATALVVIGVPLLGWTTYALGPIAGVAMMAAGASVLRWPLMAAGRRLKRRFGRA</sequence>
<name>U3AIR3_9RHOB</name>
<feature type="transmembrane region" description="Helical" evidence="1">
    <location>
        <begin position="52"/>
        <end position="73"/>
    </location>
</feature>
<dbReference type="EMBL" id="BATB01000005">
    <property type="protein sequence ID" value="GAD54688.1"/>
    <property type="molecule type" value="Genomic_DNA"/>
</dbReference>
<accession>U3AIR3</accession>
<protein>
    <submittedName>
        <fullName evidence="2">UDP-N-acetylenolpyruvoylglucosamine reductase</fullName>
    </submittedName>
</protein>
<reference evidence="2" key="1">
    <citation type="journal article" date="2013" name="Genome Announc.">
        <title>Draft Genome Sequence of Loktanella cinnabarina LL-001T, Isolated from Deep-Sea Floor Sediment.</title>
        <authorList>
            <person name="Nishi S."/>
            <person name="Tsubouchi T."/>
            <person name="Takaki Y."/>
            <person name="Koyanagi R."/>
            <person name="Satoh N."/>
            <person name="Maruyama T."/>
            <person name="Hatada Y."/>
        </authorList>
    </citation>
    <scope>NUCLEOTIDE SEQUENCE [LARGE SCALE GENOMIC DNA]</scope>
    <source>
        <strain evidence="2">LL-001</strain>
    </source>
</reference>
<dbReference type="RefSeq" id="WP_021692796.1">
    <property type="nucleotide sequence ID" value="NZ_BATB01000005.1"/>
</dbReference>